<name>A0A6L7I3U6_9GAMM</name>
<keyword evidence="4" id="KW-1185">Reference proteome</keyword>
<accession>A0A6L7I3U6</accession>
<evidence type="ECO:0000256" key="1">
    <source>
        <dbReference type="SAM" id="MobiDB-lite"/>
    </source>
</evidence>
<dbReference type="RefSeq" id="WP_181006367.1">
    <property type="nucleotide sequence ID" value="NZ_CANMWR010000001.1"/>
</dbReference>
<feature type="region of interest" description="Disordered" evidence="1">
    <location>
        <begin position="1"/>
        <end position="31"/>
    </location>
</feature>
<evidence type="ECO:0000313" key="3">
    <source>
        <dbReference type="EMBL" id="MXR70594.1"/>
    </source>
</evidence>
<evidence type="ECO:0000256" key="2">
    <source>
        <dbReference type="SAM" id="Phobius"/>
    </source>
</evidence>
<keyword evidence="2" id="KW-0472">Membrane</keyword>
<evidence type="ECO:0000313" key="4">
    <source>
        <dbReference type="Proteomes" id="UP000474778"/>
    </source>
</evidence>
<keyword evidence="2" id="KW-1133">Transmembrane helix</keyword>
<dbReference type="AlphaFoldDB" id="A0A6L7I3U6"/>
<comment type="caution">
    <text evidence="3">The sequence shown here is derived from an EMBL/GenBank/DDBJ whole genome shotgun (WGS) entry which is preliminary data.</text>
</comment>
<proteinExistence type="predicted"/>
<feature type="transmembrane region" description="Helical" evidence="2">
    <location>
        <begin position="68"/>
        <end position="87"/>
    </location>
</feature>
<dbReference type="Proteomes" id="UP000474778">
    <property type="component" value="Unassembled WGS sequence"/>
</dbReference>
<dbReference type="EMBL" id="WRPA01000021">
    <property type="protein sequence ID" value="MXR70594.1"/>
    <property type="molecule type" value="Genomic_DNA"/>
</dbReference>
<keyword evidence="2" id="KW-0812">Transmembrane</keyword>
<organism evidence="3 4">
    <name type="scientific">Shewanella insulae</name>
    <dbReference type="NCBI Taxonomy" id="2681496"/>
    <lineage>
        <taxon>Bacteria</taxon>
        <taxon>Pseudomonadati</taxon>
        <taxon>Pseudomonadota</taxon>
        <taxon>Gammaproteobacteria</taxon>
        <taxon>Alteromonadales</taxon>
        <taxon>Shewanellaceae</taxon>
        <taxon>Shewanella</taxon>
    </lineage>
</organism>
<sequence length="93" mass="9959">MKTSPDSTHKSQVAMENMAETKPDKLAFNTAETPKIAKTPASSSLLQDLAEMDTGFALLQSMAVSKTLTIMVITFVLAGAGFALFLLKMAAQY</sequence>
<reference evidence="3 4" key="1">
    <citation type="submission" date="2019-12" db="EMBL/GenBank/DDBJ databases">
        <title>Shewanella insulae sp. nov., isolated from a tidal flat.</title>
        <authorList>
            <person name="Yoon J.-H."/>
        </authorList>
    </citation>
    <scope>NUCLEOTIDE SEQUENCE [LARGE SCALE GENOMIC DNA]</scope>
    <source>
        <strain evidence="3 4">JBTF-M18</strain>
    </source>
</reference>
<protein>
    <submittedName>
        <fullName evidence="3">Uncharacterized protein</fullName>
    </submittedName>
</protein>
<gene>
    <name evidence="3" type="ORF">GNT65_18210</name>
</gene>